<dbReference type="Proteomes" id="UP001652623">
    <property type="component" value="Chromosome 5"/>
</dbReference>
<feature type="domain" description="Apple" evidence="13">
    <location>
        <begin position="78"/>
        <end position="169"/>
    </location>
</feature>
<evidence type="ECO:0000256" key="4">
    <source>
        <dbReference type="ARBA" id="ARBA00022729"/>
    </source>
</evidence>
<keyword evidence="7 10" id="KW-0067">ATP-binding</keyword>
<dbReference type="PANTHER" id="PTHR47974">
    <property type="entry name" value="OS07G0415500 PROTEIN"/>
    <property type="match status" value="1"/>
</dbReference>
<evidence type="ECO:0000256" key="3">
    <source>
        <dbReference type="ARBA" id="ARBA00022692"/>
    </source>
</evidence>
<organism evidence="14 15">
    <name type="scientific">Ziziphus jujuba</name>
    <name type="common">Chinese jujube</name>
    <name type="synonym">Ziziphus sativa</name>
    <dbReference type="NCBI Taxonomy" id="326968"/>
    <lineage>
        <taxon>Eukaryota</taxon>
        <taxon>Viridiplantae</taxon>
        <taxon>Streptophyta</taxon>
        <taxon>Embryophyta</taxon>
        <taxon>Tracheophyta</taxon>
        <taxon>Spermatophyta</taxon>
        <taxon>Magnoliopsida</taxon>
        <taxon>eudicotyledons</taxon>
        <taxon>Gunneridae</taxon>
        <taxon>Pentapetalae</taxon>
        <taxon>rosids</taxon>
        <taxon>fabids</taxon>
        <taxon>Rosales</taxon>
        <taxon>Rhamnaceae</taxon>
        <taxon>Paliureae</taxon>
        <taxon>Ziziphus</taxon>
    </lineage>
</organism>
<protein>
    <submittedName>
        <fullName evidence="15">G-type lectin S-receptor-like serine/threonine-protein kinase At5g35370</fullName>
    </submittedName>
</protein>
<dbReference type="InterPro" id="IPR008271">
    <property type="entry name" value="Ser/Thr_kinase_AS"/>
</dbReference>
<dbReference type="PROSITE" id="PS50011">
    <property type="entry name" value="PROTEIN_KINASE_DOM"/>
    <property type="match status" value="1"/>
</dbReference>
<dbReference type="PANTHER" id="PTHR47974:SF27">
    <property type="entry name" value="RECEPTOR-LIKE SERINE_THREONINE-PROTEIN KINASE"/>
    <property type="match status" value="1"/>
</dbReference>
<dbReference type="SUPFAM" id="SSF56112">
    <property type="entry name" value="Protein kinase-like (PK-like)"/>
    <property type="match status" value="1"/>
</dbReference>
<dbReference type="PROSITE" id="PS50948">
    <property type="entry name" value="PAN"/>
    <property type="match status" value="1"/>
</dbReference>
<gene>
    <name evidence="15" type="primary">LOC107435570</name>
</gene>
<name>A0ABM3IMG2_ZIZJJ</name>
<dbReference type="InterPro" id="IPR000719">
    <property type="entry name" value="Prot_kinase_dom"/>
</dbReference>
<evidence type="ECO:0000256" key="6">
    <source>
        <dbReference type="ARBA" id="ARBA00022777"/>
    </source>
</evidence>
<evidence type="ECO:0000256" key="11">
    <source>
        <dbReference type="SAM" id="Phobius"/>
    </source>
</evidence>
<dbReference type="SMART" id="SM00473">
    <property type="entry name" value="PAN_AP"/>
    <property type="match status" value="1"/>
</dbReference>
<dbReference type="Gene3D" id="1.10.510.10">
    <property type="entry name" value="Transferase(Phosphotransferase) domain 1"/>
    <property type="match status" value="1"/>
</dbReference>
<dbReference type="InterPro" id="IPR017441">
    <property type="entry name" value="Protein_kinase_ATP_BS"/>
</dbReference>
<evidence type="ECO:0000256" key="2">
    <source>
        <dbReference type="ARBA" id="ARBA00022679"/>
    </source>
</evidence>
<evidence type="ECO:0000256" key="9">
    <source>
        <dbReference type="ARBA" id="ARBA00023136"/>
    </source>
</evidence>
<evidence type="ECO:0000259" key="13">
    <source>
        <dbReference type="PROSITE" id="PS50948"/>
    </source>
</evidence>
<keyword evidence="5 10" id="KW-0547">Nucleotide-binding</keyword>
<dbReference type="RefSeq" id="XP_048331570.2">
    <property type="nucleotide sequence ID" value="XM_048475613.2"/>
</dbReference>
<dbReference type="SUPFAM" id="SSF57414">
    <property type="entry name" value="Hairpin loop containing domain-like"/>
    <property type="match status" value="1"/>
</dbReference>
<dbReference type="CDD" id="cd14066">
    <property type="entry name" value="STKc_IRAK"/>
    <property type="match status" value="1"/>
</dbReference>
<accession>A0ABM3IMG2</accession>
<proteinExistence type="predicted"/>
<keyword evidence="6" id="KW-0418">Kinase</keyword>
<reference evidence="15" key="1">
    <citation type="submission" date="2025-08" db="UniProtKB">
        <authorList>
            <consortium name="RefSeq"/>
        </authorList>
    </citation>
    <scope>IDENTIFICATION</scope>
    <source>
        <tissue evidence="15">Seedling</tissue>
    </source>
</reference>
<evidence type="ECO:0000313" key="14">
    <source>
        <dbReference type="Proteomes" id="UP001652623"/>
    </source>
</evidence>
<keyword evidence="8 11" id="KW-1133">Transmembrane helix</keyword>
<dbReference type="InterPro" id="IPR003609">
    <property type="entry name" value="Pan_app"/>
</dbReference>
<evidence type="ECO:0000256" key="7">
    <source>
        <dbReference type="ARBA" id="ARBA00022840"/>
    </source>
</evidence>
<dbReference type="InterPro" id="IPR011009">
    <property type="entry name" value="Kinase-like_dom_sf"/>
</dbReference>
<evidence type="ECO:0000256" key="5">
    <source>
        <dbReference type="ARBA" id="ARBA00022741"/>
    </source>
</evidence>
<comment type="subcellular location">
    <subcellularLocation>
        <location evidence="1">Membrane</location>
        <topology evidence="1">Single-pass membrane protein</topology>
    </subcellularLocation>
</comment>
<feature type="transmembrane region" description="Helical" evidence="11">
    <location>
        <begin position="185"/>
        <end position="210"/>
    </location>
</feature>
<evidence type="ECO:0000313" key="15">
    <source>
        <dbReference type="RefSeq" id="XP_048331570.2"/>
    </source>
</evidence>
<feature type="binding site" evidence="10">
    <location>
        <position position="297"/>
    </location>
    <ligand>
        <name>ATP</name>
        <dbReference type="ChEBI" id="CHEBI:30616"/>
    </ligand>
</feature>
<keyword evidence="3 11" id="KW-0812">Transmembrane</keyword>
<evidence type="ECO:0000256" key="10">
    <source>
        <dbReference type="PROSITE-ProRule" id="PRU10141"/>
    </source>
</evidence>
<evidence type="ECO:0000256" key="1">
    <source>
        <dbReference type="ARBA" id="ARBA00004167"/>
    </source>
</evidence>
<dbReference type="GeneID" id="107435570"/>
<dbReference type="SMART" id="SM00220">
    <property type="entry name" value="S_TKc"/>
    <property type="match status" value="1"/>
</dbReference>
<evidence type="ECO:0000259" key="12">
    <source>
        <dbReference type="PROSITE" id="PS50011"/>
    </source>
</evidence>
<dbReference type="CDD" id="cd01098">
    <property type="entry name" value="PAN_AP_plant"/>
    <property type="match status" value="1"/>
</dbReference>
<keyword evidence="4" id="KW-0732">Signal</keyword>
<keyword evidence="9 11" id="KW-0472">Membrane</keyword>
<dbReference type="Pfam" id="PF00069">
    <property type="entry name" value="Pkinase"/>
    <property type="match status" value="1"/>
</dbReference>
<dbReference type="PROSITE" id="PS00107">
    <property type="entry name" value="PROTEIN_KINASE_ATP"/>
    <property type="match status" value="1"/>
</dbReference>
<evidence type="ECO:0000256" key="8">
    <source>
        <dbReference type="ARBA" id="ARBA00022989"/>
    </source>
</evidence>
<dbReference type="Gene3D" id="3.30.200.20">
    <property type="entry name" value="Phosphorylase Kinase, domain 1"/>
    <property type="match status" value="1"/>
</dbReference>
<feature type="domain" description="Protein kinase" evidence="12">
    <location>
        <begin position="258"/>
        <end position="548"/>
    </location>
</feature>
<dbReference type="PROSITE" id="PS00108">
    <property type="entry name" value="PROTEIN_KINASE_ST"/>
    <property type="match status" value="1"/>
</dbReference>
<sequence>MAKLGSEGRFTIMSSTADKWVEEFIAPEYSRVPAICGKMGVYDTGKMSCTCPSGFHRGPGENGGCVPKDNTLSLPTACNSGANNGSGLNLMSISYLKLEDGMDYFANNFMAPEELGVNLSTCQDLCSKNCSCLGFFYRNHSGNCYMLRNDLGSIYTGTKNRIGYIKTSLAASSTTVSKKEEKFPVAGMVLIPIFGFFMLITIMVLAILWLRKTRYSKVVAATNLGSWNSSSSAPELTVTTLPGLPIRFDFDELVSATENFKNSIGSGGFGTVYRGTLPDQTAVAVKKITNLGATAKKEFYTETAIIGSIRHANLVRLKGFCIHGNLRLLVFEFMNKGSLEKILFGTGLVLEWKERLKIVLGIAKGLAYLHSGCQHKIIHCDIKPENILLHGEGSAKISDFGMSKLLDHHGNSKLLTIMRGTRGYMAPEWLTSSGITDKSDVYSFGMVLLEIVSGRRNCSLLIQSTESGSNGPSFSSSSLESGSVYFPAVALELHKQGMYLKLADPRLEGRVDSEEVEKMVRVALCCVQIVPELRPTMAEVVAMLEDRLSLSEPRIEALNFLQSFGGRLTKHAQN</sequence>
<keyword evidence="2" id="KW-0808">Transferase</keyword>
<keyword evidence="14" id="KW-1185">Reference proteome</keyword>
<dbReference type="Pfam" id="PF00024">
    <property type="entry name" value="PAN_1"/>
    <property type="match status" value="1"/>
</dbReference>